<feature type="domain" description="Cytidyltransferase-like" evidence="12">
    <location>
        <begin position="691"/>
        <end position="751"/>
    </location>
</feature>
<dbReference type="InterPro" id="IPR014729">
    <property type="entry name" value="Rossmann-like_a/b/a_fold"/>
</dbReference>
<dbReference type="PROSITE" id="PS50082">
    <property type="entry name" value="WD_REPEATS_2"/>
    <property type="match status" value="5"/>
</dbReference>
<dbReference type="SUPFAM" id="SSF52374">
    <property type="entry name" value="Nucleotidylyl transferase"/>
    <property type="match status" value="1"/>
</dbReference>
<feature type="repeat" description="WD" evidence="11">
    <location>
        <begin position="218"/>
        <end position="267"/>
    </location>
</feature>
<keyword evidence="7 11" id="KW-0853">WD repeat</keyword>
<name>A0AAF0DYT5_9BASI</name>
<dbReference type="Gene3D" id="2.130.10.10">
    <property type="entry name" value="YVTN repeat-like/Quinoprotein amine dehydrogenase"/>
    <property type="match status" value="3"/>
</dbReference>
<evidence type="ECO:0000313" key="13">
    <source>
        <dbReference type="EMBL" id="WFD03068.1"/>
    </source>
</evidence>
<dbReference type="Gene3D" id="3.40.50.620">
    <property type="entry name" value="HUPs"/>
    <property type="match status" value="1"/>
</dbReference>
<accession>A0AAF0DYT5</accession>
<evidence type="ECO:0000256" key="6">
    <source>
        <dbReference type="ARBA" id="ARBA00022490"/>
    </source>
</evidence>
<keyword evidence="6" id="KW-0963">Cytoplasm</keyword>
<keyword evidence="8" id="KW-0819">tRNA processing</keyword>
<dbReference type="SUPFAM" id="SSF50978">
    <property type="entry name" value="WD40 repeat-like"/>
    <property type="match status" value="2"/>
</dbReference>
<evidence type="ECO:0000256" key="9">
    <source>
        <dbReference type="ARBA" id="ARBA00022737"/>
    </source>
</evidence>
<dbReference type="Proteomes" id="UP001214603">
    <property type="component" value="Chromosome 3"/>
</dbReference>
<dbReference type="InterPro" id="IPR001680">
    <property type="entry name" value="WD40_rpt"/>
</dbReference>
<dbReference type="InterPro" id="IPR004821">
    <property type="entry name" value="Cyt_trans-like"/>
</dbReference>
<dbReference type="GO" id="GO:0033588">
    <property type="term" value="C:elongator holoenzyme complex"/>
    <property type="evidence" value="ECO:0007669"/>
    <property type="project" value="InterPro"/>
</dbReference>
<proteinExistence type="inferred from homology"/>
<organism evidence="13 14">
    <name type="scientific">Malassezia obtusa</name>
    <dbReference type="NCBI Taxonomy" id="76774"/>
    <lineage>
        <taxon>Eukaryota</taxon>
        <taxon>Fungi</taxon>
        <taxon>Dikarya</taxon>
        <taxon>Basidiomycota</taxon>
        <taxon>Ustilaginomycotina</taxon>
        <taxon>Malasseziomycetes</taxon>
        <taxon>Malasseziales</taxon>
        <taxon>Malasseziaceae</taxon>
        <taxon>Malassezia</taxon>
    </lineage>
</organism>
<gene>
    <name evidence="13" type="primary">ELP2</name>
    <name evidence="13" type="ORF">MOBT1_001757</name>
</gene>
<dbReference type="InterPro" id="IPR037289">
    <property type="entry name" value="Elp2"/>
</dbReference>
<dbReference type="InterPro" id="IPR036322">
    <property type="entry name" value="WD40_repeat_dom_sf"/>
</dbReference>
<feature type="repeat" description="WD" evidence="11">
    <location>
        <begin position="428"/>
        <end position="458"/>
    </location>
</feature>
<evidence type="ECO:0000256" key="10">
    <source>
        <dbReference type="ARBA" id="ARBA00023242"/>
    </source>
</evidence>
<dbReference type="NCBIfam" id="NF001985">
    <property type="entry name" value="PRK00777.1"/>
    <property type="match status" value="1"/>
</dbReference>
<evidence type="ECO:0000259" key="12">
    <source>
        <dbReference type="Pfam" id="PF01467"/>
    </source>
</evidence>
<evidence type="ECO:0000256" key="8">
    <source>
        <dbReference type="ARBA" id="ARBA00022694"/>
    </source>
</evidence>
<dbReference type="GO" id="GO:0005634">
    <property type="term" value="C:nucleus"/>
    <property type="evidence" value="ECO:0007669"/>
    <property type="project" value="UniProtKB-SubCell"/>
</dbReference>
<dbReference type="Pfam" id="PF01467">
    <property type="entry name" value="CTP_transf_like"/>
    <property type="match status" value="1"/>
</dbReference>
<dbReference type="PANTHER" id="PTHR44111">
    <property type="entry name" value="ELONGATOR COMPLEX PROTEIN 2"/>
    <property type="match status" value="1"/>
</dbReference>
<sequence>MSGVAYEYLSCAVNRSSHVADWITVRHDAGDADVYVFGAHKGIVACTHPETLRTSSAQRWATSFRDEVYVLKAAPAQHGAPALIVGSYGGALEVWRPTFSARGLDWARDVELPQAHRASVTAVGVVRDAASLARGDDVFVTGSTDGALKVWCLERGAPLRASLVQELPLHGKYALDIALVHLPDAGARTTTLMAVALTDKRIHLYAREDDAFTLRLQLEGHEDWVRALDFAVAPSARGSAYDVHLASASQDQNVRVWRIQAEAAAGADAPPSDAFEAMARELVPSDDQTINTKKNWLTFAHAAQRWAVSLDALLVGHDAWVTGLRWFPARTAHEQRAALLSSSMDNSMIVWSPKELGATAWPLLSDEAASRALWLPVLRLGDVGSLSGGFLGALWHPTRASVLTHDRQGATHLWAAHDGGRYAPCAVITGHAGAARGVAWEPYGDYFLTTGTDRTTRLHGTYCAPDGDETALPTRSWHEIARPQTHGYDLQAVAWLDRATFVSAADEKVLRVFGAPRSFVESARALHTLQENTHRTHVVALDVHADGWRRPAQLTPALEAAMDGRPDALAVLVFSADLDGEPQLALHDIEAFLQHVYTAAWALAVRQDRLRTDITVYLLPGAPHGTRGAAAAVQWAAAHATHAARAWTVGEAPAALLERVLRVPVVTLAPGASEAHAAGASAFPRAPTVALGGTFDHLHIGHKLLLSVAALCTTQRLIVGVTSTELLAKKKHRAYVEPIATRLAAVRRFLRAFRAPFGELVLDVVPISDVCGPAGTDPALDLLVVTEETAKGADVIADERRKNGVQPVQVHVVALVDAADHADKVGSTAIRGWLEARGVPPGHETPLDADLAAALAEGPAAANVPALGLSNRAASDAEAAAPAAQPFTTPPNPEQLQTETLWLEREKLYGHGYELLSVDVDVRTRLIASTCKATTPAHAVVRLFDGRERYKPLASVLEGHTLSVTRVRFAPDGRFVLTASRDRSWRLFERAGASYVPYAGERAHARIVWDAAWARDARTFATASRDKTVKVWRVLDDERRYALCATLALDDAATSVALADTHTLAVGLERGDVLVYAADAAGAWAAVQCLPRHHTGAVHDVAFRPPGAWQGAHNRVPYTLLSAGDDGCVRVVSFCL</sequence>
<keyword evidence="14" id="KW-1185">Reference proteome</keyword>
<dbReference type="SMART" id="SM00320">
    <property type="entry name" value="WD40"/>
    <property type="match status" value="10"/>
</dbReference>
<evidence type="ECO:0000256" key="2">
    <source>
        <dbReference type="ARBA" id="ARBA00004496"/>
    </source>
</evidence>
<dbReference type="PROSITE" id="PS50294">
    <property type="entry name" value="WD_REPEATS_REGION"/>
    <property type="match status" value="2"/>
</dbReference>
<dbReference type="Pfam" id="PF00400">
    <property type="entry name" value="WD40"/>
    <property type="match status" value="6"/>
</dbReference>
<dbReference type="AlphaFoldDB" id="A0AAF0DYT5"/>
<dbReference type="GO" id="GO:0002098">
    <property type="term" value="P:tRNA wobble uridine modification"/>
    <property type="evidence" value="ECO:0007669"/>
    <property type="project" value="InterPro"/>
</dbReference>
<evidence type="ECO:0000313" key="14">
    <source>
        <dbReference type="Proteomes" id="UP001214603"/>
    </source>
</evidence>
<feature type="repeat" description="WD" evidence="11">
    <location>
        <begin position="113"/>
        <end position="161"/>
    </location>
</feature>
<feature type="repeat" description="WD" evidence="11">
    <location>
        <begin position="1001"/>
        <end position="1042"/>
    </location>
</feature>
<dbReference type="CDD" id="cd02164">
    <property type="entry name" value="PPAT_CoAS"/>
    <property type="match status" value="1"/>
</dbReference>
<evidence type="ECO:0000256" key="7">
    <source>
        <dbReference type="ARBA" id="ARBA00022574"/>
    </source>
</evidence>
<evidence type="ECO:0000256" key="5">
    <source>
        <dbReference type="ARBA" id="ARBA00020267"/>
    </source>
</evidence>
<keyword evidence="10" id="KW-0539">Nucleus</keyword>
<reference evidence="13" key="1">
    <citation type="submission" date="2023-03" db="EMBL/GenBank/DDBJ databases">
        <title>Mating type loci evolution in Malassezia.</title>
        <authorList>
            <person name="Coelho M.A."/>
        </authorList>
    </citation>
    <scope>NUCLEOTIDE SEQUENCE</scope>
    <source>
        <strain evidence="13">CBS 7876</strain>
    </source>
</reference>
<dbReference type="InterPro" id="IPR015943">
    <property type="entry name" value="WD40/YVTN_repeat-like_dom_sf"/>
</dbReference>
<dbReference type="EMBL" id="CP119936">
    <property type="protein sequence ID" value="WFD03068.1"/>
    <property type="molecule type" value="Genomic_DNA"/>
</dbReference>
<comment type="similarity">
    <text evidence="4">Belongs to the WD repeat ELP2 family.</text>
</comment>
<comment type="subcellular location">
    <subcellularLocation>
        <location evidence="2">Cytoplasm</location>
    </subcellularLocation>
    <subcellularLocation>
        <location evidence="1">Nucleus</location>
    </subcellularLocation>
</comment>
<evidence type="ECO:0000256" key="11">
    <source>
        <dbReference type="PROSITE-ProRule" id="PRU00221"/>
    </source>
</evidence>
<evidence type="ECO:0000256" key="4">
    <source>
        <dbReference type="ARBA" id="ARBA00005881"/>
    </source>
</evidence>
<keyword evidence="9" id="KW-0677">Repeat</keyword>
<comment type="pathway">
    <text evidence="3">tRNA modification; 5-methoxycarbonylmethyl-2-thiouridine-tRNA biosynthesis.</text>
</comment>
<dbReference type="GO" id="GO:0005737">
    <property type="term" value="C:cytoplasm"/>
    <property type="evidence" value="ECO:0007669"/>
    <property type="project" value="UniProtKB-SubCell"/>
</dbReference>
<feature type="repeat" description="WD" evidence="11">
    <location>
        <begin position="957"/>
        <end position="989"/>
    </location>
</feature>
<dbReference type="PANTHER" id="PTHR44111:SF1">
    <property type="entry name" value="ELONGATOR COMPLEX PROTEIN 2"/>
    <property type="match status" value="1"/>
</dbReference>
<evidence type="ECO:0000256" key="1">
    <source>
        <dbReference type="ARBA" id="ARBA00004123"/>
    </source>
</evidence>
<dbReference type="GO" id="GO:0003824">
    <property type="term" value="F:catalytic activity"/>
    <property type="evidence" value="ECO:0007669"/>
    <property type="project" value="InterPro"/>
</dbReference>
<protein>
    <recommendedName>
        <fullName evidence="5">Elongator complex protein 2</fullName>
    </recommendedName>
</protein>
<evidence type="ECO:0000256" key="3">
    <source>
        <dbReference type="ARBA" id="ARBA00005043"/>
    </source>
</evidence>